<keyword evidence="1" id="KW-0472">Membrane</keyword>
<proteinExistence type="predicted"/>
<comment type="caution">
    <text evidence="2">The sequence shown here is derived from an EMBL/GenBank/DDBJ whole genome shotgun (WGS) entry which is preliminary data.</text>
</comment>
<dbReference type="EMBL" id="JBHRXP010000001">
    <property type="protein sequence ID" value="MFC3579124.1"/>
    <property type="molecule type" value="Genomic_DNA"/>
</dbReference>
<protein>
    <submittedName>
        <fullName evidence="2">DUF2190 family protein</fullName>
    </submittedName>
</protein>
<gene>
    <name evidence="2" type="ORF">ACFONA_03015</name>
</gene>
<evidence type="ECO:0000313" key="3">
    <source>
        <dbReference type="Proteomes" id="UP001595713"/>
    </source>
</evidence>
<dbReference type="PIRSF" id="PIRSF030771">
    <property type="entry name" value="UCP030771"/>
    <property type="match status" value="1"/>
</dbReference>
<organism evidence="2 3">
    <name type="scientific">Sphingomonas hylomeconis</name>
    <dbReference type="NCBI Taxonomy" id="1395958"/>
    <lineage>
        <taxon>Bacteria</taxon>
        <taxon>Pseudomonadati</taxon>
        <taxon>Pseudomonadota</taxon>
        <taxon>Alphaproteobacteria</taxon>
        <taxon>Sphingomonadales</taxon>
        <taxon>Sphingomonadaceae</taxon>
        <taxon>Sphingomonas</taxon>
    </lineage>
</organism>
<feature type="transmembrane region" description="Helical" evidence="1">
    <location>
        <begin position="20"/>
        <end position="40"/>
    </location>
</feature>
<reference evidence="3" key="1">
    <citation type="journal article" date="2019" name="Int. J. Syst. Evol. Microbiol.">
        <title>The Global Catalogue of Microorganisms (GCM) 10K type strain sequencing project: providing services to taxonomists for standard genome sequencing and annotation.</title>
        <authorList>
            <consortium name="The Broad Institute Genomics Platform"/>
            <consortium name="The Broad Institute Genome Sequencing Center for Infectious Disease"/>
            <person name="Wu L."/>
            <person name="Ma J."/>
        </authorList>
    </citation>
    <scope>NUCLEOTIDE SEQUENCE [LARGE SCALE GENOMIC DNA]</scope>
    <source>
        <strain evidence="3">KCTC 42739</strain>
    </source>
</reference>
<dbReference type="InterPro" id="IPR011231">
    <property type="entry name" value="Phage_VT1-Sakai_H0018"/>
</dbReference>
<accession>A0ABV7SSY6</accession>
<keyword evidence="1" id="KW-0812">Transmembrane</keyword>
<keyword evidence="1" id="KW-1133">Transmembrane helix</keyword>
<evidence type="ECO:0000256" key="1">
    <source>
        <dbReference type="SAM" id="Phobius"/>
    </source>
</evidence>
<evidence type="ECO:0000313" key="2">
    <source>
        <dbReference type="EMBL" id="MFC3579124.1"/>
    </source>
</evidence>
<name>A0ABV7SSY6_9SPHN</name>
<dbReference type="Pfam" id="PF09956">
    <property type="entry name" value="Phage_cement_2"/>
    <property type="match status" value="1"/>
</dbReference>
<dbReference type="Proteomes" id="UP001595713">
    <property type="component" value="Unassembled WGS sequence"/>
</dbReference>
<keyword evidence="3" id="KW-1185">Reference proteome</keyword>
<sequence>MARNFVQPGDALTLIAPRTLASGDGFVVGGIFAVALAAAATGKPVEARRVGVWDLTKAAGAAWTAGQKVYWDNTAFNVTATVGTNMLIGAATQAAASAAVVGRVLVTGQVA</sequence>
<dbReference type="RefSeq" id="WP_261295923.1">
    <property type="nucleotide sequence ID" value="NZ_JANQBK010000023.1"/>
</dbReference>